<keyword evidence="1" id="KW-0472">Membrane</keyword>
<organism evidence="2 3">
    <name type="scientific">Rozella allomycis (strain CSF55)</name>
    <dbReference type="NCBI Taxonomy" id="988480"/>
    <lineage>
        <taxon>Eukaryota</taxon>
        <taxon>Fungi</taxon>
        <taxon>Fungi incertae sedis</taxon>
        <taxon>Cryptomycota</taxon>
        <taxon>Cryptomycota incertae sedis</taxon>
        <taxon>Rozella</taxon>
    </lineage>
</organism>
<sequence>MQQLFKEIKKPPPIATRNSKIKELEPFKSPYSPPKLDQKEIDYYTFFGCLKIKSAVLVVSLINFLISTLNASLCICFMDYKNIWVISLAVLQCIYAFVYFIGYYCLRKSILNVFAGILGAYGLDILTSLLAYFTLLTLVGIDISVLQVYDYYKELNYRRWLSKTFCQA</sequence>
<keyword evidence="1" id="KW-1133">Transmembrane helix</keyword>
<dbReference type="Proteomes" id="UP000281549">
    <property type="component" value="Unassembled WGS sequence"/>
</dbReference>
<accession>A0A4P9YMW5</accession>
<evidence type="ECO:0000313" key="3">
    <source>
        <dbReference type="Proteomes" id="UP000281549"/>
    </source>
</evidence>
<reference evidence="3" key="1">
    <citation type="journal article" date="2018" name="Nat. Microbiol.">
        <title>Leveraging single-cell genomics to expand the fungal tree of life.</title>
        <authorList>
            <person name="Ahrendt S.R."/>
            <person name="Quandt C.A."/>
            <person name="Ciobanu D."/>
            <person name="Clum A."/>
            <person name="Salamov A."/>
            <person name="Andreopoulos B."/>
            <person name="Cheng J.F."/>
            <person name="Woyke T."/>
            <person name="Pelin A."/>
            <person name="Henrissat B."/>
            <person name="Reynolds N.K."/>
            <person name="Benny G.L."/>
            <person name="Smith M.E."/>
            <person name="James T.Y."/>
            <person name="Grigoriev I.V."/>
        </authorList>
    </citation>
    <scope>NUCLEOTIDE SEQUENCE [LARGE SCALE GENOMIC DNA]</scope>
    <source>
        <strain evidence="3">CSF55</strain>
    </source>
</reference>
<protein>
    <submittedName>
        <fullName evidence="2">Uncharacterized protein</fullName>
    </submittedName>
</protein>
<dbReference type="EMBL" id="ML004993">
    <property type="protein sequence ID" value="RKP21057.1"/>
    <property type="molecule type" value="Genomic_DNA"/>
</dbReference>
<proteinExistence type="predicted"/>
<evidence type="ECO:0000313" key="2">
    <source>
        <dbReference type="EMBL" id="RKP21057.1"/>
    </source>
</evidence>
<feature type="transmembrane region" description="Helical" evidence="1">
    <location>
        <begin position="55"/>
        <end position="78"/>
    </location>
</feature>
<feature type="transmembrane region" description="Helical" evidence="1">
    <location>
        <begin position="118"/>
        <end position="141"/>
    </location>
</feature>
<dbReference type="AlphaFoldDB" id="A0A4P9YMW5"/>
<evidence type="ECO:0000256" key="1">
    <source>
        <dbReference type="SAM" id="Phobius"/>
    </source>
</evidence>
<keyword evidence="1" id="KW-0812">Transmembrane</keyword>
<gene>
    <name evidence="2" type="ORF">ROZALSC1DRAFT_20851</name>
</gene>
<name>A0A4P9YMW5_ROZAC</name>
<feature type="transmembrane region" description="Helical" evidence="1">
    <location>
        <begin position="84"/>
        <end position="106"/>
    </location>
</feature>